<evidence type="ECO:0000313" key="3">
    <source>
        <dbReference type="EMBL" id="USW50663.1"/>
    </source>
</evidence>
<sequence>MGIPYSKQINAAFEEVTPLVAEGFEVLQTTRNITFLLAEIQVLTVLILFFVLIALCLLLVTCNPDMERERQALVTPILKWLVSWIVSSEGKLRVWLAGLLIVLGGLAVVYGHYWAYFRHQKTASGEDVADQPAESGDGKDVERIREGKASQ</sequence>
<protein>
    <submittedName>
        <fullName evidence="3">Uncharacterized protein</fullName>
    </submittedName>
</protein>
<dbReference type="AlphaFoldDB" id="A0A9Q9APB6"/>
<proteinExistence type="predicted"/>
<dbReference type="EMBL" id="CP099420">
    <property type="protein sequence ID" value="USW50663.1"/>
    <property type="molecule type" value="Genomic_DNA"/>
</dbReference>
<reference evidence="3" key="1">
    <citation type="submission" date="2022-06" db="EMBL/GenBank/DDBJ databases">
        <title>Complete genome sequences of two strains of the flax pathogen Septoria linicola.</title>
        <authorList>
            <person name="Lapalu N."/>
            <person name="Simon A."/>
            <person name="Demenou B."/>
            <person name="Paumier D."/>
            <person name="Guillot M.-P."/>
            <person name="Gout L."/>
            <person name="Valade R."/>
        </authorList>
    </citation>
    <scope>NUCLEOTIDE SEQUENCE</scope>
    <source>
        <strain evidence="3">SE15195</strain>
    </source>
</reference>
<feature type="compositionally biased region" description="Basic and acidic residues" evidence="1">
    <location>
        <begin position="136"/>
        <end position="151"/>
    </location>
</feature>
<organism evidence="3 4">
    <name type="scientific">Septoria linicola</name>
    <dbReference type="NCBI Taxonomy" id="215465"/>
    <lineage>
        <taxon>Eukaryota</taxon>
        <taxon>Fungi</taxon>
        <taxon>Dikarya</taxon>
        <taxon>Ascomycota</taxon>
        <taxon>Pezizomycotina</taxon>
        <taxon>Dothideomycetes</taxon>
        <taxon>Dothideomycetidae</taxon>
        <taxon>Mycosphaerellales</taxon>
        <taxon>Mycosphaerellaceae</taxon>
        <taxon>Septoria</taxon>
    </lineage>
</organism>
<keyword evidence="2" id="KW-0472">Membrane</keyword>
<keyword evidence="2" id="KW-1133">Transmembrane helix</keyword>
<name>A0A9Q9APB6_9PEZI</name>
<dbReference type="Proteomes" id="UP001056384">
    <property type="component" value="Chromosome 3"/>
</dbReference>
<feature type="transmembrane region" description="Helical" evidence="2">
    <location>
        <begin position="40"/>
        <end position="60"/>
    </location>
</feature>
<accession>A0A9Q9APB6</accession>
<evidence type="ECO:0000256" key="2">
    <source>
        <dbReference type="SAM" id="Phobius"/>
    </source>
</evidence>
<evidence type="ECO:0000313" key="4">
    <source>
        <dbReference type="Proteomes" id="UP001056384"/>
    </source>
</evidence>
<keyword evidence="2" id="KW-0812">Transmembrane</keyword>
<feature type="region of interest" description="Disordered" evidence="1">
    <location>
        <begin position="125"/>
        <end position="151"/>
    </location>
</feature>
<gene>
    <name evidence="3" type="ORF">Slin15195_G039820</name>
</gene>
<keyword evidence="4" id="KW-1185">Reference proteome</keyword>
<evidence type="ECO:0000256" key="1">
    <source>
        <dbReference type="SAM" id="MobiDB-lite"/>
    </source>
</evidence>
<feature type="transmembrane region" description="Helical" evidence="2">
    <location>
        <begin position="94"/>
        <end position="116"/>
    </location>
</feature>